<comment type="caution">
    <text evidence="9">The sequence shown here is derived from an EMBL/GenBank/DDBJ whole genome shotgun (WGS) entry which is preliminary data.</text>
</comment>
<evidence type="ECO:0000256" key="4">
    <source>
        <dbReference type="ARBA" id="ARBA00022692"/>
    </source>
</evidence>
<evidence type="ECO:0000256" key="1">
    <source>
        <dbReference type="ARBA" id="ARBA00004651"/>
    </source>
</evidence>
<dbReference type="NCBIfam" id="NF009306">
    <property type="entry name" value="PRK12663.1"/>
    <property type="match status" value="1"/>
</dbReference>
<evidence type="ECO:0000256" key="7">
    <source>
        <dbReference type="RuleBase" id="RU000320"/>
    </source>
</evidence>
<reference evidence="9" key="1">
    <citation type="journal article" date="2020" name="mSystems">
        <title>Genome- and Community-Level Interaction Insights into Carbon Utilization and Element Cycling Functions of Hydrothermarchaeota in Hydrothermal Sediment.</title>
        <authorList>
            <person name="Zhou Z."/>
            <person name="Liu Y."/>
            <person name="Xu W."/>
            <person name="Pan J."/>
            <person name="Luo Z.H."/>
            <person name="Li M."/>
        </authorList>
    </citation>
    <scope>NUCLEOTIDE SEQUENCE [LARGE SCALE GENOMIC DNA]</scope>
    <source>
        <strain evidence="9">SpSt-222</strain>
    </source>
</reference>
<dbReference type="InterPro" id="IPR003918">
    <property type="entry name" value="NADH_UbQ_OxRdtase"/>
</dbReference>
<name>A0A7C2B0F3_THERO</name>
<dbReference type="InterPro" id="IPR001750">
    <property type="entry name" value="ND/Mrp_TM"/>
</dbReference>
<dbReference type="InterPro" id="IPR050586">
    <property type="entry name" value="CPA3_Na-H_Antiporter_D"/>
</dbReference>
<keyword evidence="3" id="KW-1003">Cell membrane</keyword>
<comment type="similarity">
    <text evidence="2">Belongs to the CPA3 antiporters (TC 2.A.63) subunit D family.</text>
</comment>
<dbReference type="GO" id="GO:0042773">
    <property type="term" value="P:ATP synthesis coupled electron transport"/>
    <property type="evidence" value="ECO:0007669"/>
    <property type="project" value="InterPro"/>
</dbReference>
<feature type="domain" description="NADH:quinone oxidoreductase/Mrp antiporter transmembrane" evidence="8">
    <location>
        <begin position="126"/>
        <end position="415"/>
    </location>
</feature>
<evidence type="ECO:0000256" key="2">
    <source>
        <dbReference type="ARBA" id="ARBA00005346"/>
    </source>
</evidence>
<evidence type="ECO:0000256" key="3">
    <source>
        <dbReference type="ARBA" id="ARBA00022475"/>
    </source>
</evidence>
<dbReference type="GO" id="GO:0008137">
    <property type="term" value="F:NADH dehydrogenase (ubiquinone) activity"/>
    <property type="evidence" value="ECO:0007669"/>
    <property type="project" value="InterPro"/>
</dbReference>
<keyword evidence="6" id="KW-0472">Membrane</keyword>
<proteinExistence type="inferred from homology"/>
<dbReference type="GO" id="GO:0005886">
    <property type="term" value="C:plasma membrane"/>
    <property type="evidence" value="ECO:0007669"/>
    <property type="project" value="UniProtKB-SubCell"/>
</dbReference>
<keyword evidence="4 7" id="KW-0812">Transmembrane</keyword>
<evidence type="ECO:0000256" key="5">
    <source>
        <dbReference type="ARBA" id="ARBA00022989"/>
    </source>
</evidence>
<protein>
    <submittedName>
        <fullName evidence="9">Na+/H+ antiporter subunit D</fullName>
    </submittedName>
</protein>
<evidence type="ECO:0000259" key="8">
    <source>
        <dbReference type="Pfam" id="PF00361"/>
    </source>
</evidence>
<organism evidence="9">
    <name type="scientific">Thermomicrobium roseum</name>
    <dbReference type="NCBI Taxonomy" id="500"/>
    <lineage>
        <taxon>Bacteria</taxon>
        <taxon>Pseudomonadati</taxon>
        <taxon>Thermomicrobiota</taxon>
        <taxon>Thermomicrobia</taxon>
        <taxon>Thermomicrobiales</taxon>
        <taxon>Thermomicrobiaceae</taxon>
        <taxon>Thermomicrobium</taxon>
    </lineage>
</organism>
<dbReference type="PANTHER" id="PTHR42703">
    <property type="entry name" value="NADH DEHYDROGENASE"/>
    <property type="match status" value="1"/>
</dbReference>
<dbReference type="PANTHER" id="PTHR42703:SF1">
    <property type="entry name" value="NA(+)_H(+) ANTIPORTER SUBUNIT D1"/>
    <property type="match status" value="1"/>
</dbReference>
<evidence type="ECO:0000313" key="9">
    <source>
        <dbReference type="EMBL" id="HEF64117.1"/>
    </source>
</evidence>
<evidence type="ECO:0000256" key="6">
    <source>
        <dbReference type="ARBA" id="ARBA00023136"/>
    </source>
</evidence>
<dbReference type="AlphaFoldDB" id="A0A7C2B0F3"/>
<comment type="subcellular location">
    <subcellularLocation>
        <location evidence="1">Cell membrane</location>
        <topology evidence="1">Multi-pass membrane protein</topology>
    </subcellularLocation>
    <subcellularLocation>
        <location evidence="7">Membrane</location>
        <topology evidence="7">Multi-pass membrane protein</topology>
    </subcellularLocation>
</comment>
<accession>A0A7C2B0F3</accession>
<sequence>MELLVTLPLLIPLALSLALFAARRHRRASRIIAIAGATILLTVAAALLVVTHDGIQVVAIGEWPAPYGIVLVADLFSAAMLLVCALVSWATIVYATGWMDAERERTGFYPLVFALLLGVNGAFLTGDLFNLYVWFEVMLMASFVLLVLGTEKGQVEGGIKYVSLNLLASTFFLSATGILYGIAGTLNFAHLSSVLAYVDPQILNIVAVLLGIAFGIKAAVFPLFFWLPASYHTPPVPVSALFAGLLTKVGVYALIRVFTLLFVHDPGWTHTLLLFCAALTMLTGVLGALAQHDVRRILSFHIVSQIGYMIFGLALYTPLGLASSVFYLIHHIVVKTNLFLLSGLVERTFGTGSLDRLGGLFRTHAWLGVLFLVPAFSLAGVPPLSGFLAKLLVIRAGLAAQAYLATAVAVLVGLFTLLSMLKIWNEAFWKARPDHSMILHDTGRFPARLVVPIVVLASVTILLGIAGEPLLALSSRAAAQLLDPAAYQAAVLGTVTVQAISGGV</sequence>
<dbReference type="PRINTS" id="PR01437">
    <property type="entry name" value="NUOXDRDTASE4"/>
</dbReference>
<gene>
    <name evidence="9" type="ORF">ENP47_00670</name>
</gene>
<dbReference type="EMBL" id="DSJL01000001">
    <property type="protein sequence ID" value="HEF64117.1"/>
    <property type="molecule type" value="Genomic_DNA"/>
</dbReference>
<keyword evidence="5" id="KW-1133">Transmembrane helix</keyword>
<dbReference type="Pfam" id="PF00361">
    <property type="entry name" value="Proton_antipo_M"/>
    <property type="match status" value="1"/>
</dbReference>